<comment type="caution">
    <text evidence="2">The sequence shown here is derived from an EMBL/GenBank/DDBJ whole genome shotgun (WGS) entry which is preliminary data.</text>
</comment>
<reference evidence="3" key="1">
    <citation type="submission" date="2018-04" db="EMBL/GenBank/DDBJ databases">
        <authorList>
            <person name="Cornet L."/>
        </authorList>
    </citation>
    <scope>NUCLEOTIDE SEQUENCE [LARGE SCALE GENOMIC DNA]</scope>
</reference>
<dbReference type="Proteomes" id="UP000249081">
    <property type="component" value="Unassembled WGS sequence"/>
</dbReference>
<dbReference type="InterPro" id="IPR047709">
    <property type="entry name" value="HpsJ-like"/>
</dbReference>
<evidence type="ECO:0000313" key="2">
    <source>
        <dbReference type="EMBL" id="PZO45713.1"/>
    </source>
</evidence>
<keyword evidence="1" id="KW-0472">Membrane</keyword>
<feature type="transmembrane region" description="Helical" evidence="1">
    <location>
        <begin position="97"/>
        <end position="118"/>
    </location>
</feature>
<gene>
    <name evidence="2" type="ORF">DCF17_00600</name>
</gene>
<keyword evidence="1" id="KW-0812">Transmembrane</keyword>
<feature type="transmembrane region" description="Helical" evidence="1">
    <location>
        <begin position="229"/>
        <end position="251"/>
    </location>
</feature>
<protein>
    <submittedName>
        <fullName evidence="2">Uncharacterized protein</fullName>
    </submittedName>
</protein>
<evidence type="ECO:0000313" key="3">
    <source>
        <dbReference type="Proteomes" id="UP000249081"/>
    </source>
</evidence>
<dbReference type="EMBL" id="QBMN01000002">
    <property type="protein sequence ID" value="PZO45713.1"/>
    <property type="molecule type" value="Genomic_DNA"/>
</dbReference>
<keyword evidence="1" id="KW-1133">Transmembrane helix</keyword>
<dbReference type="NCBIfam" id="NF038305">
    <property type="entry name" value="HpsJ_fam"/>
    <property type="match status" value="1"/>
</dbReference>
<dbReference type="AlphaFoldDB" id="A0A2W4WKR1"/>
<reference evidence="2 3" key="2">
    <citation type="submission" date="2018-06" db="EMBL/GenBank/DDBJ databases">
        <title>Metagenomic assembly of (sub)arctic Cyanobacteria and their associated microbiome from non-axenic cultures.</title>
        <authorList>
            <person name="Baurain D."/>
        </authorList>
    </citation>
    <scope>NUCLEOTIDE SEQUENCE [LARGE SCALE GENOMIC DNA]</scope>
    <source>
        <strain evidence="2">ULC041bin1</strain>
    </source>
</reference>
<name>A0A2W4WKR1_9CYAN</name>
<proteinExistence type="predicted"/>
<feature type="transmembrane region" description="Helical" evidence="1">
    <location>
        <begin position="15"/>
        <end position="40"/>
    </location>
</feature>
<accession>A0A2W4WKR1</accession>
<organism evidence="2 3">
    <name type="scientific">Shackletoniella antarctica</name>
    <dbReference type="NCBI Taxonomy" id="268115"/>
    <lineage>
        <taxon>Bacteria</taxon>
        <taxon>Bacillati</taxon>
        <taxon>Cyanobacteriota</taxon>
        <taxon>Cyanophyceae</taxon>
        <taxon>Oculatellales</taxon>
        <taxon>Oculatellaceae</taxon>
        <taxon>Shackletoniella</taxon>
    </lineage>
</organism>
<feature type="transmembrane region" description="Helical" evidence="1">
    <location>
        <begin position="61"/>
        <end position="77"/>
    </location>
</feature>
<evidence type="ECO:0000256" key="1">
    <source>
        <dbReference type="SAM" id="Phobius"/>
    </source>
</evidence>
<sequence length="261" mass="28234">MTSEPTVTSPVASPLAAIALKVAGAIAILSALLDFLILLIPPNLTNVQWQLATTTQLVDRGIVPLVGMALLLSGFWVDSLVGRTVAQRKSLATDPRFWVCGLASVLGLAYLLLTLLHLNTVRLSSQQALAQVSTEAGEAATQLQQRLSTELSQQQTQLGALLENEELLAQAIQSGQLPPDIGQYRNNPDGLTEFLQQRADQAQQQIETEIGTRRVQAERQVKVEAWRSGIRISVISLLLAAGYSIIGWLGLRRLLSLTRAA</sequence>